<proteinExistence type="inferred from homology"/>
<feature type="transmembrane region" description="Helical" evidence="2">
    <location>
        <begin position="12"/>
        <end position="39"/>
    </location>
</feature>
<dbReference type="PANTHER" id="PTHR10796:SF92">
    <property type="entry name" value="PATCHED-RELATED, ISOFORM A"/>
    <property type="match status" value="1"/>
</dbReference>
<feature type="domain" description="SSD" evidence="3">
    <location>
        <begin position="1"/>
        <end position="153"/>
    </location>
</feature>
<dbReference type="Gene3D" id="1.20.1640.10">
    <property type="entry name" value="Multidrug efflux transporter AcrB transmembrane domain"/>
    <property type="match status" value="1"/>
</dbReference>
<keyword evidence="2" id="KW-1133">Transmembrane helix</keyword>
<evidence type="ECO:0000313" key="5">
    <source>
        <dbReference type="Proteomes" id="UP001235939"/>
    </source>
</evidence>
<feature type="transmembrane region" description="Helical" evidence="2">
    <location>
        <begin position="132"/>
        <end position="154"/>
    </location>
</feature>
<evidence type="ECO:0000256" key="1">
    <source>
        <dbReference type="ARBA" id="ARBA00005585"/>
    </source>
</evidence>
<keyword evidence="2" id="KW-0812">Transmembrane</keyword>
<dbReference type="SUPFAM" id="SSF82866">
    <property type="entry name" value="Multidrug efflux transporter AcrB transmembrane domain"/>
    <property type="match status" value="1"/>
</dbReference>
<evidence type="ECO:0000259" key="3">
    <source>
        <dbReference type="PROSITE" id="PS50156"/>
    </source>
</evidence>
<keyword evidence="2" id="KW-0472">Membrane</keyword>
<feature type="transmembrane region" description="Helical" evidence="2">
    <location>
        <begin position="59"/>
        <end position="81"/>
    </location>
</feature>
<sequence>MYTLFTTISSTIVAMLVLTLILMPDIVIGLSVTLSLIVIELGILGYMDFWGLYLNDLSLFGITLFIGLSVDSTAHILHAFMSSKKSNLDDRMRDALGKVGMPIVQGFLSSAVGMAALSFLPSYAYLVLYKTGMMLLIFSLVNSLTIIPVLLSLISRNKKIENKKKEEKDVKIPSNQI</sequence>
<dbReference type="Proteomes" id="UP001235939">
    <property type="component" value="Chromosome 06"/>
</dbReference>
<evidence type="ECO:0000313" key="4">
    <source>
        <dbReference type="EMBL" id="UYV69090.1"/>
    </source>
</evidence>
<feature type="transmembrane region" description="Helical" evidence="2">
    <location>
        <begin position="102"/>
        <end position="126"/>
    </location>
</feature>
<dbReference type="InterPro" id="IPR000731">
    <property type="entry name" value="SSD"/>
</dbReference>
<dbReference type="PROSITE" id="PS50156">
    <property type="entry name" value="SSD"/>
    <property type="match status" value="1"/>
</dbReference>
<name>A0ABY6KPP0_9ARAC</name>
<organism evidence="4 5">
    <name type="scientific">Cordylochernes scorpioides</name>
    <dbReference type="NCBI Taxonomy" id="51811"/>
    <lineage>
        <taxon>Eukaryota</taxon>
        <taxon>Metazoa</taxon>
        <taxon>Ecdysozoa</taxon>
        <taxon>Arthropoda</taxon>
        <taxon>Chelicerata</taxon>
        <taxon>Arachnida</taxon>
        <taxon>Pseudoscorpiones</taxon>
        <taxon>Cheliferoidea</taxon>
        <taxon>Chernetidae</taxon>
        <taxon>Cordylochernes</taxon>
    </lineage>
</organism>
<accession>A0ABY6KPP0</accession>
<dbReference type="PRINTS" id="PR00702">
    <property type="entry name" value="ACRIFLAVINRP"/>
</dbReference>
<dbReference type="EMBL" id="CP092868">
    <property type="protein sequence ID" value="UYV69090.1"/>
    <property type="molecule type" value="Genomic_DNA"/>
</dbReference>
<comment type="similarity">
    <text evidence="1">Belongs to the patched family.</text>
</comment>
<gene>
    <name evidence="4" type="ORF">LAZ67_6002390</name>
</gene>
<protein>
    <submittedName>
        <fullName evidence="4">Daf-6</fullName>
    </submittedName>
</protein>
<reference evidence="4 5" key="1">
    <citation type="submission" date="2022-01" db="EMBL/GenBank/DDBJ databases">
        <title>A chromosomal length assembly of Cordylochernes scorpioides.</title>
        <authorList>
            <person name="Zeh D."/>
            <person name="Zeh J."/>
        </authorList>
    </citation>
    <scope>NUCLEOTIDE SEQUENCE [LARGE SCALE GENOMIC DNA]</scope>
    <source>
        <strain evidence="4">IN4F17</strain>
        <tissue evidence="4">Whole Body</tissue>
    </source>
</reference>
<dbReference type="PANTHER" id="PTHR10796">
    <property type="entry name" value="PATCHED-RELATED"/>
    <property type="match status" value="1"/>
</dbReference>
<dbReference type="InterPro" id="IPR001036">
    <property type="entry name" value="Acrflvin-R"/>
</dbReference>
<evidence type="ECO:0000256" key="2">
    <source>
        <dbReference type="SAM" id="Phobius"/>
    </source>
</evidence>
<dbReference type="Pfam" id="PF00873">
    <property type="entry name" value="ACR_tran"/>
    <property type="match status" value="1"/>
</dbReference>
<keyword evidence="5" id="KW-1185">Reference proteome</keyword>
<dbReference type="InterPro" id="IPR051697">
    <property type="entry name" value="Patched_domain-protein"/>
</dbReference>